<gene>
    <name evidence="1" type="ORF">D917_08432</name>
</gene>
<protein>
    <submittedName>
        <fullName evidence="1">Uncharacterized protein</fullName>
    </submittedName>
</protein>
<comment type="caution">
    <text evidence="1">The sequence shown here is derived from an EMBL/GenBank/DDBJ whole genome shotgun (WGS) entry which is preliminary data.</text>
</comment>
<accession>A0A1Y3EJY0</accession>
<reference evidence="1 2" key="1">
    <citation type="submission" date="2015-04" db="EMBL/GenBank/DDBJ databases">
        <title>Draft genome of the roundworm Trichinella nativa.</title>
        <authorList>
            <person name="Mitreva M."/>
        </authorList>
    </citation>
    <scope>NUCLEOTIDE SEQUENCE [LARGE SCALE GENOMIC DNA]</scope>
    <source>
        <strain evidence="1 2">ISS45</strain>
    </source>
</reference>
<dbReference type="EMBL" id="LVZM01009466">
    <property type="protein sequence ID" value="OUC45453.1"/>
    <property type="molecule type" value="Genomic_DNA"/>
</dbReference>
<evidence type="ECO:0000313" key="1">
    <source>
        <dbReference type="EMBL" id="OUC45453.1"/>
    </source>
</evidence>
<dbReference type="Proteomes" id="UP000243006">
    <property type="component" value="Unassembled WGS sequence"/>
</dbReference>
<sequence>MQRGHYLSTVYNNLPLNVVLSVEAVYTKT</sequence>
<evidence type="ECO:0000313" key="2">
    <source>
        <dbReference type="Proteomes" id="UP000243006"/>
    </source>
</evidence>
<organism evidence="1 2">
    <name type="scientific">Trichinella nativa</name>
    <dbReference type="NCBI Taxonomy" id="6335"/>
    <lineage>
        <taxon>Eukaryota</taxon>
        <taxon>Metazoa</taxon>
        <taxon>Ecdysozoa</taxon>
        <taxon>Nematoda</taxon>
        <taxon>Enoplea</taxon>
        <taxon>Dorylaimia</taxon>
        <taxon>Trichinellida</taxon>
        <taxon>Trichinellidae</taxon>
        <taxon>Trichinella</taxon>
    </lineage>
</organism>
<dbReference type="AlphaFoldDB" id="A0A1Y3EJY0"/>
<name>A0A1Y3EJY0_9BILA</name>
<proteinExistence type="predicted"/>